<evidence type="ECO:0008006" key="3">
    <source>
        <dbReference type="Google" id="ProtNLM"/>
    </source>
</evidence>
<keyword evidence="2" id="KW-1185">Reference proteome</keyword>
<evidence type="ECO:0000313" key="2">
    <source>
        <dbReference type="Proteomes" id="UP000252107"/>
    </source>
</evidence>
<dbReference type="EMBL" id="LXQD01000120">
    <property type="protein sequence ID" value="RCJ37337.1"/>
    <property type="molecule type" value="Genomic_DNA"/>
</dbReference>
<accession>A0A367RLA6</accession>
<reference evidence="1" key="1">
    <citation type="submission" date="2016-04" db="EMBL/GenBank/DDBJ databases">
        <authorList>
            <person name="Tabuchi Yagui T.R."/>
        </authorList>
    </citation>
    <scope>NUCLEOTIDE SEQUENCE [LARGE SCALE GENOMIC DNA]</scope>
    <source>
        <strain evidence="1">NIES-26</strain>
    </source>
</reference>
<evidence type="ECO:0000313" key="1">
    <source>
        <dbReference type="EMBL" id="RCJ37337.1"/>
    </source>
</evidence>
<name>A0A367RLA6_9NOSO</name>
<sequence length="248" mass="27697">MNQPLIIQHVAIAIATKNHNPTLLTFDFLKYSDIVPSDWELARQPVISNQGSQVVFRNGITLAAQQELLSFVEMIGTKEISEIQIPAIARNYVKALPNVEYQALGIDIRGYITANQLGGEAGVQKYMNTLLASAPWQEVGNAPVKAAIQLVFSLEQRQFNLSINEGKLYVTEEETIPIVLFSGNFSYSVAGNSKEERLQSLQQLTHNWQEDLKVYLEIINTKFLQSVILLADAPESEEITPKLLIPQT</sequence>
<organism evidence="1 2">
    <name type="scientific">Nostoc minutum NIES-26</name>
    <dbReference type="NCBI Taxonomy" id="1844469"/>
    <lineage>
        <taxon>Bacteria</taxon>
        <taxon>Bacillati</taxon>
        <taxon>Cyanobacteriota</taxon>
        <taxon>Cyanophyceae</taxon>
        <taxon>Nostocales</taxon>
        <taxon>Nostocaceae</taxon>
        <taxon>Nostoc</taxon>
    </lineage>
</organism>
<proteinExistence type="predicted"/>
<dbReference type="AlphaFoldDB" id="A0A367RLA6"/>
<comment type="caution">
    <text evidence="1">The sequence shown here is derived from an EMBL/GenBank/DDBJ whole genome shotgun (WGS) entry which is preliminary data.</text>
</comment>
<dbReference type="Proteomes" id="UP000252107">
    <property type="component" value="Unassembled WGS sequence"/>
</dbReference>
<gene>
    <name evidence="1" type="ORF">A6770_14490</name>
</gene>
<protein>
    <recommendedName>
        <fullName evidence="3">TIGR04255 family protein</fullName>
    </recommendedName>
</protein>